<dbReference type="GO" id="GO:0003848">
    <property type="term" value="F:2-amino-4-hydroxy-6-hydroxymethyldihydropteridine diphosphokinase activity"/>
    <property type="evidence" value="ECO:0007669"/>
    <property type="project" value="UniProtKB-EC"/>
</dbReference>
<dbReference type="STRING" id="1129793.GPLA_1519"/>
<dbReference type="PROSITE" id="PS00794">
    <property type="entry name" value="HPPK"/>
    <property type="match status" value="1"/>
</dbReference>
<dbReference type="InterPro" id="IPR000550">
    <property type="entry name" value="Hppk"/>
</dbReference>
<proteinExistence type="inferred from homology"/>
<dbReference type="PANTHER" id="PTHR43071">
    <property type="entry name" value="2-AMINO-4-HYDROXY-6-HYDROXYMETHYLDIHYDROPTERIDINE PYROPHOSPHOKINASE"/>
    <property type="match status" value="1"/>
</dbReference>
<evidence type="ECO:0000256" key="2">
    <source>
        <dbReference type="ARBA" id="ARBA00005810"/>
    </source>
</evidence>
<evidence type="ECO:0000256" key="4">
    <source>
        <dbReference type="ARBA" id="ARBA00016218"/>
    </source>
</evidence>
<organism evidence="14 15">
    <name type="scientific">Paraglaciecola polaris LMG 21857</name>
    <dbReference type="NCBI Taxonomy" id="1129793"/>
    <lineage>
        <taxon>Bacteria</taxon>
        <taxon>Pseudomonadati</taxon>
        <taxon>Pseudomonadota</taxon>
        <taxon>Gammaproteobacteria</taxon>
        <taxon>Alteromonadales</taxon>
        <taxon>Alteromonadaceae</taxon>
        <taxon>Paraglaciecola</taxon>
    </lineage>
</organism>
<sequence>MSQVYVGLGSNLAQPEQQIAQALQAIEALPDTHISASSSLYISRPMGPQDQPSYVNAVVELQTDLQSVEFLHCLQKIELEHGRERKAERWGPRTLDLDILLFGNQLIDSQELTVPHYGMKQREFVLYPLHEIAPELHLPCGSKLTILLDNCPLNGLKKLPYKSV</sequence>
<dbReference type="EMBL" id="BAER01000038">
    <property type="protein sequence ID" value="GAC32433.1"/>
    <property type="molecule type" value="Genomic_DNA"/>
</dbReference>
<dbReference type="InterPro" id="IPR035907">
    <property type="entry name" value="Hppk_sf"/>
</dbReference>
<dbReference type="NCBIfam" id="TIGR01498">
    <property type="entry name" value="folK"/>
    <property type="match status" value="1"/>
</dbReference>
<dbReference type="Proteomes" id="UP000006322">
    <property type="component" value="Unassembled WGS sequence"/>
</dbReference>
<evidence type="ECO:0000313" key="15">
    <source>
        <dbReference type="Proteomes" id="UP000006322"/>
    </source>
</evidence>
<dbReference type="RefSeq" id="WP_007104231.1">
    <property type="nucleotide sequence ID" value="NZ_BAER01000038.1"/>
</dbReference>
<dbReference type="GO" id="GO:0046654">
    <property type="term" value="P:tetrahydrofolate biosynthetic process"/>
    <property type="evidence" value="ECO:0007669"/>
    <property type="project" value="UniProtKB-UniPathway"/>
</dbReference>
<comment type="caution">
    <text evidence="14">The sequence shown here is derived from an EMBL/GenBank/DDBJ whole genome shotgun (WGS) entry which is preliminary data.</text>
</comment>
<dbReference type="UniPathway" id="UPA00077">
    <property type="reaction ID" value="UER00155"/>
</dbReference>
<evidence type="ECO:0000256" key="8">
    <source>
        <dbReference type="ARBA" id="ARBA00022840"/>
    </source>
</evidence>
<protein>
    <recommendedName>
        <fullName evidence="4">2-amino-4-hydroxy-6-hydroxymethyldihydropteridine pyrophosphokinase</fullName>
        <ecNumber evidence="3">2.7.6.3</ecNumber>
    </recommendedName>
    <alternativeName>
        <fullName evidence="11">6-hydroxymethyl-7,8-dihydropterin pyrophosphokinase</fullName>
    </alternativeName>
    <alternativeName>
        <fullName evidence="12">7,8-dihydro-6-hydroxymethylpterin-pyrophosphokinase</fullName>
    </alternativeName>
</protein>
<dbReference type="CDD" id="cd00483">
    <property type="entry name" value="HPPK"/>
    <property type="match status" value="1"/>
</dbReference>
<evidence type="ECO:0000256" key="10">
    <source>
        <dbReference type="ARBA" id="ARBA00029409"/>
    </source>
</evidence>
<keyword evidence="7 14" id="KW-0418">Kinase</keyword>
<dbReference type="GO" id="GO:0046656">
    <property type="term" value="P:folic acid biosynthetic process"/>
    <property type="evidence" value="ECO:0007669"/>
    <property type="project" value="UniProtKB-KW"/>
</dbReference>
<evidence type="ECO:0000256" key="3">
    <source>
        <dbReference type="ARBA" id="ARBA00013253"/>
    </source>
</evidence>
<evidence type="ECO:0000256" key="1">
    <source>
        <dbReference type="ARBA" id="ARBA00005051"/>
    </source>
</evidence>
<dbReference type="Pfam" id="PF01288">
    <property type="entry name" value="HPPK"/>
    <property type="match status" value="1"/>
</dbReference>
<evidence type="ECO:0000256" key="6">
    <source>
        <dbReference type="ARBA" id="ARBA00022741"/>
    </source>
</evidence>
<comment type="similarity">
    <text evidence="2">Belongs to the HPPK family.</text>
</comment>
<keyword evidence="6" id="KW-0547">Nucleotide-binding</keyword>
<dbReference type="Gene3D" id="3.30.70.560">
    <property type="entry name" value="7,8-Dihydro-6-hydroxymethylpterin-pyrophosphokinase HPPK"/>
    <property type="match status" value="1"/>
</dbReference>
<evidence type="ECO:0000256" key="7">
    <source>
        <dbReference type="ARBA" id="ARBA00022777"/>
    </source>
</evidence>
<feature type="domain" description="7,8-dihydro-6-hydroxymethylpterin-pyrophosphokinase" evidence="13">
    <location>
        <begin position="89"/>
        <end position="100"/>
    </location>
</feature>
<name>K6ZUF2_9ALTE</name>
<dbReference type="PANTHER" id="PTHR43071:SF1">
    <property type="entry name" value="2-AMINO-4-HYDROXY-6-HYDROXYMETHYLDIHYDROPTERIDINE PYROPHOSPHOKINASE"/>
    <property type="match status" value="1"/>
</dbReference>
<keyword evidence="9" id="KW-0289">Folate biosynthesis</keyword>
<keyword evidence="8" id="KW-0067">ATP-binding</keyword>
<keyword evidence="15" id="KW-1185">Reference proteome</keyword>
<gene>
    <name evidence="14" type="primary">folK</name>
    <name evidence="14" type="ORF">GPLA_1519</name>
</gene>
<reference evidence="15" key="1">
    <citation type="journal article" date="2014" name="Environ. Microbiol.">
        <title>Comparative genomics of the marine bacterial genus Glaciecola reveals the high degree of genomic diversity and genomic characteristic for cold adaptation.</title>
        <authorList>
            <person name="Qin Q.L."/>
            <person name="Xie B.B."/>
            <person name="Yu Y."/>
            <person name="Shu Y.L."/>
            <person name="Rong J.C."/>
            <person name="Zhang Y.J."/>
            <person name="Zhao D.L."/>
            <person name="Chen X.L."/>
            <person name="Zhang X.Y."/>
            <person name="Chen B."/>
            <person name="Zhou B.C."/>
            <person name="Zhang Y.Z."/>
        </authorList>
    </citation>
    <scope>NUCLEOTIDE SEQUENCE [LARGE SCALE GENOMIC DNA]</scope>
    <source>
        <strain evidence="15">LMG 21857</strain>
    </source>
</reference>
<comment type="pathway">
    <text evidence="1">Cofactor biosynthesis; tetrahydrofolate biosynthesis; 2-amino-4-hydroxy-6-hydroxymethyl-7,8-dihydropteridine diphosphate from 7,8-dihydroneopterin triphosphate: step 4/4.</text>
</comment>
<evidence type="ECO:0000313" key="14">
    <source>
        <dbReference type="EMBL" id="GAC32433.1"/>
    </source>
</evidence>
<dbReference type="GO" id="GO:0016301">
    <property type="term" value="F:kinase activity"/>
    <property type="evidence" value="ECO:0007669"/>
    <property type="project" value="UniProtKB-KW"/>
</dbReference>
<dbReference type="GO" id="GO:0005524">
    <property type="term" value="F:ATP binding"/>
    <property type="evidence" value="ECO:0007669"/>
    <property type="project" value="UniProtKB-KW"/>
</dbReference>
<evidence type="ECO:0000256" key="11">
    <source>
        <dbReference type="ARBA" id="ARBA00029766"/>
    </source>
</evidence>
<evidence type="ECO:0000256" key="9">
    <source>
        <dbReference type="ARBA" id="ARBA00022909"/>
    </source>
</evidence>
<evidence type="ECO:0000259" key="13">
    <source>
        <dbReference type="PROSITE" id="PS00794"/>
    </source>
</evidence>
<dbReference type="EC" id="2.7.6.3" evidence="3"/>
<evidence type="ECO:0000256" key="5">
    <source>
        <dbReference type="ARBA" id="ARBA00022679"/>
    </source>
</evidence>
<comment type="function">
    <text evidence="10">Catalyzes the transfer of pyrophosphate from adenosine triphosphate (ATP) to 6-hydroxymethyl-7,8-dihydropterin, an enzymatic step in folate biosynthesis pathway.</text>
</comment>
<accession>K6ZUF2</accession>
<evidence type="ECO:0000256" key="12">
    <source>
        <dbReference type="ARBA" id="ARBA00033413"/>
    </source>
</evidence>
<keyword evidence="5 14" id="KW-0808">Transferase</keyword>
<dbReference type="OrthoDB" id="9808041at2"/>
<dbReference type="AlphaFoldDB" id="K6ZUF2"/>
<dbReference type="SUPFAM" id="SSF55083">
    <property type="entry name" value="6-hydroxymethyl-7,8-dihydropterin pyrophosphokinase, HPPK"/>
    <property type="match status" value="1"/>
</dbReference>